<gene>
    <name evidence="2" type="ORF">RFI_20621</name>
</gene>
<keyword evidence="3" id="KW-1185">Reference proteome</keyword>
<proteinExistence type="predicted"/>
<evidence type="ECO:0000256" key="1">
    <source>
        <dbReference type="SAM" id="MobiDB-lite"/>
    </source>
</evidence>
<accession>X6MRT3</accession>
<dbReference type="AlphaFoldDB" id="X6MRT3"/>
<evidence type="ECO:0000313" key="2">
    <source>
        <dbReference type="EMBL" id="ETO16718.1"/>
    </source>
</evidence>
<comment type="caution">
    <text evidence="2">The sequence shown here is derived from an EMBL/GenBank/DDBJ whole genome shotgun (WGS) entry which is preliminary data.</text>
</comment>
<name>X6MRT3_RETFI</name>
<protein>
    <submittedName>
        <fullName evidence="2">Uncharacterized protein</fullName>
    </submittedName>
</protein>
<reference evidence="2 3" key="1">
    <citation type="journal article" date="2013" name="Curr. Biol.">
        <title>The Genome of the Foraminiferan Reticulomyxa filosa.</title>
        <authorList>
            <person name="Glockner G."/>
            <person name="Hulsmann N."/>
            <person name="Schleicher M."/>
            <person name="Noegel A.A."/>
            <person name="Eichinger L."/>
            <person name="Gallinger C."/>
            <person name="Pawlowski J."/>
            <person name="Sierra R."/>
            <person name="Euteneuer U."/>
            <person name="Pillet L."/>
            <person name="Moustafa A."/>
            <person name="Platzer M."/>
            <person name="Groth M."/>
            <person name="Szafranski K."/>
            <person name="Schliwa M."/>
        </authorList>
    </citation>
    <scope>NUCLEOTIDE SEQUENCE [LARGE SCALE GENOMIC DNA]</scope>
</reference>
<dbReference type="Proteomes" id="UP000023152">
    <property type="component" value="Unassembled WGS sequence"/>
</dbReference>
<feature type="region of interest" description="Disordered" evidence="1">
    <location>
        <begin position="68"/>
        <end position="89"/>
    </location>
</feature>
<evidence type="ECO:0000313" key="3">
    <source>
        <dbReference type="Proteomes" id="UP000023152"/>
    </source>
</evidence>
<dbReference type="EMBL" id="ASPP01017915">
    <property type="protein sequence ID" value="ETO16718.1"/>
    <property type="molecule type" value="Genomic_DNA"/>
</dbReference>
<sequence>MEGKQENEKRLFLQDKPDIDIYKCEWKRIGKLKAHTFSQSWKTLFVHFQSQVNIEELQSIAGQFNLRQQSKSQELDNDEKQEPKNKKQNIPFCSIFRKDYISEQLEKRKKEISKESVHVLKNVSTRESPQEVVEKCVLCKGQHTSNSILCPVIQKTRNTIGNK</sequence>
<organism evidence="2 3">
    <name type="scientific">Reticulomyxa filosa</name>
    <dbReference type="NCBI Taxonomy" id="46433"/>
    <lineage>
        <taxon>Eukaryota</taxon>
        <taxon>Sar</taxon>
        <taxon>Rhizaria</taxon>
        <taxon>Retaria</taxon>
        <taxon>Foraminifera</taxon>
        <taxon>Monothalamids</taxon>
        <taxon>Reticulomyxidae</taxon>
        <taxon>Reticulomyxa</taxon>
    </lineage>
</organism>